<evidence type="ECO:0000313" key="1">
    <source>
        <dbReference type="EMBL" id="ATQ68580.1"/>
    </source>
</evidence>
<evidence type="ECO:0000313" key="2">
    <source>
        <dbReference type="Proteomes" id="UP000230709"/>
    </source>
</evidence>
<organism evidence="1 2">
    <name type="scientific">Methylosinus trichosporium (strain ATCC 35070 / NCIMB 11131 / UNIQEM 75 / OB3b)</name>
    <dbReference type="NCBI Taxonomy" id="595536"/>
    <lineage>
        <taxon>Bacteria</taxon>
        <taxon>Pseudomonadati</taxon>
        <taxon>Pseudomonadota</taxon>
        <taxon>Alphaproteobacteria</taxon>
        <taxon>Hyphomicrobiales</taxon>
        <taxon>Methylocystaceae</taxon>
        <taxon>Methylosinus</taxon>
    </lineage>
</organism>
<sequence length="105" mass="11132">MSQIVEVAATEHRAFGALATISAGDHPPRRLTRQEAGILSRALTAVAEGASAERQIFMSPIASDHEFEAEVRDDGVTLRAAGCADILLDWTQTRILAAALAEFAG</sequence>
<protein>
    <submittedName>
        <fullName evidence="1">Uncharacterized protein</fullName>
    </submittedName>
</protein>
<dbReference type="STRING" id="595536.GCA_000178815_02702"/>
<name>A0A2D2D0S4_METT3</name>
<dbReference type="RefSeq" id="WP_003609406.1">
    <property type="nucleotide sequence ID" value="NZ_ADVE02000001.1"/>
</dbReference>
<dbReference type="KEGG" id="mtw:CQW49_12320"/>
<dbReference type="AlphaFoldDB" id="A0A2D2D0S4"/>
<reference evidence="2" key="1">
    <citation type="submission" date="2017-10" db="EMBL/GenBank/DDBJ databases">
        <title>Completed PacBio SMRT sequence of Methylosinus trichosporium OB3b reveals presence of a third large plasmid.</title>
        <authorList>
            <person name="Charles T.C."/>
            <person name="Lynch M.D.J."/>
            <person name="Heil J.R."/>
            <person name="Cheng J."/>
        </authorList>
    </citation>
    <scope>NUCLEOTIDE SEQUENCE [LARGE SCALE GENOMIC DNA]</scope>
    <source>
        <strain evidence="2">OB3b</strain>
    </source>
</reference>
<dbReference type="Proteomes" id="UP000230709">
    <property type="component" value="Chromosome"/>
</dbReference>
<proteinExistence type="predicted"/>
<keyword evidence="2" id="KW-1185">Reference proteome</keyword>
<accession>A0A2D2D0S4</accession>
<gene>
    <name evidence="1" type="ORF">CQW49_12320</name>
</gene>
<dbReference type="EMBL" id="CP023737">
    <property type="protein sequence ID" value="ATQ68580.1"/>
    <property type="molecule type" value="Genomic_DNA"/>
</dbReference>